<organism evidence="2 3">
    <name type="scientific">Pigmentiphaga humi</name>
    <dbReference type="NCBI Taxonomy" id="2478468"/>
    <lineage>
        <taxon>Bacteria</taxon>
        <taxon>Pseudomonadati</taxon>
        <taxon>Pseudomonadota</taxon>
        <taxon>Betaproteobacteria</taxon>
        <taxon>Burkholderiales</taxon>
        <taxon>Alcaligenaceae</taxon>
        <taxon>Pigmentiphaga</taxon>
    </lineage>
</organism>
<dbReference type="GO" id="GO:0006629">
    <property type="term" value="P:lipid metabolic process"/>
    <property type="evidence" value="ECO:0007669"/>
    <property type="project" value="InterPro"/>
</dbReference>
<sequence length="187" mass="20437">MLLVLGDSLSAGYGLPRETGWVTLLEKRLRERGHAYRVANASISGDTTSGGASRLPALLAQYQPGIVVIELGANDALRGLSLQMTEANLDKMAAAARQAGARVLLVGMQIPPNYGRAYTERFKQLYAEVARRQKAALAPFLLEGVAQHVEMFQADRLHPTIQAQPRLLENVWPHLEPLLEESSPSAR</sequence>
<dbReference type="InterPro" id="IPR051532">
    <property type="entry name" value="Ester_Hydrolysis_Enzymes"/>
</dbReference>
<accession>A0A3P4B8G1</accession>
<dbReference type="PROSITE" id="PS01098">
    <property type="entry name" value="LIPASE_GDSL_SER"/>
    <property type="match status" value="1"/>
</dbReference>
<dbReference type="SUPFAM" id="SSF52266">
    <property type="entry name" value="SGNH hydrolase"/>
    <property type="match status" value="1"/>
</dbReference>
<proteinExistence type="predicted"/>
<dbReference type="PANTHER" id="PTHR30383">
    <property type="entry name" value="THIOESTERASE 1/PROTEASE 1/LYSOPHOSPHOLIPASE L1"/>
    <property type="match status" value="1"/>
</dbReference>
<dbReference type="PANTHER" id="PTHR30383:SF24">
    <property type="entry name" value="THIOESTERASE 1_PROTEASE 1_LYSOPHOSPHOLIPASE L1"/>
    <property type="match status" value="1"/>
</dbReference>
<dbReference type="EC" id="3.1.1.1" evidence="2"/>
<dbReference type="Pfam" id="PF13472">
    <property type="entry name" value="Lipase_GDSL_2"/>
    <property type="match status" value="1"/>
</dbReference>
<reference evidence="2 3" key="1">
    <citation type="submission" date="2018-10" db="EMBL/GenBank/DDBJ databases">
        <authorList>
            <person name="Criscuolo A."/>
        </authorList>
    </citation>
    <scope>NUCLEOTIDE SEQUENCE [LARGE SCALE GENOMIC DNA]</scope>
    <source>
        <strain evidence="2">DnA1</strain>
    </source>
</reference>
<evidence type="ECO:0000313" key="3">
    <source>
        <dbReference type="Proteomes" id="UP000277294"/>
    </source>
</evidence>
<dbReference type="Proteomes" id="UP000277294">
    <property type="component" value="Unassembled WGS sequence"/>
</dbReference>
<gene>
    <name evidence="2" type="primary">tesA</name>
    <name evidence="2" type="ORF">PIGHUM_04082</name>
</gene>
<dbReference type="InterPro" id="IPR036514">
    <property type="entry name" value="SGNH_hydro_sf"/>
</dbReference>
<evidence type="ECO:0000313" key="2">
    <source>
        <dbReference type="EMBL" id="VCU71988.1"/>
    </source>
</evidence>
<dbReference type="AlphaFoldDB" id="A0A3P4B8G1"/>
<evidence type="ECO:0000259" key="1">
    <source>
        <dbReference type="Pfam" id="PF13472"/>
    </source>
</evidence>
<keyword evidence="2" id="KW-0378">Hydrolase</keyword>
<keyword evidence="3" id="KW-1185">Reference proteome</keyword>
<dbReference type="Gene3D" id="3.40.50.1110">
    <property type="entry name" value="SGNH hydrolase"/>
    <property type="match status" value="1"/>
</dbReference>
<dbReference type="CDD" id="cd01822">
    <property type="entry name" value="Lysophospholipase_L1_like"/>
    <property type="match status" value="1"/>
</dbReference>
<dbReference type="GO" id="GO:0004622">
    <property type="term" value="F:phosphatidylcholine lysophospholipase activity"/>
    <property type="evidence" value="ECO:0007669"/>
    <property type="project" value="TreeGrafter"/>
</dbReference>
<dbReference type="EMBL" id="UWPJ01000034">
    <property type="protein sequence ID" value="VCU71988.1"/>
    <property type="molecule type" value="Genomic_DNA"/>
</dbReference>
<dbReference type="InterPro" id="IPR008265">
    <property type="entry name" value="Lipase_GDSL_AS"/>
</dbReference>
<dbReference type="GO" id="GO:0106435">
    <property type="term" value="F:carboxylesterase activity"/>
    <property type="evidence" value="ECO:0007669"/>
    <property type="project" value="UniProtKB-EC"/>
</dbReference>
<protein>
    <submittedName>
        <fullName evidence="2">Esterase TesA</fullName>
        <ecNumber evidence="2">3.1.1.1</ecNumber>
    </submittedName>
</protein>
<feature type="domain" description="SGNH hydrolase-type esterase" evidence="1">
    <location>
        <begin position="4"/>
        <end position="160"/>
    </location>
</feature>
<dbReference type="InterPro" id="IPR013830">
    <property type="entry name" value="SGNH_hydro"/>
</dbReference>
<name>A0A3P4B8G1_9BURK</name>